<organism evidence="7">
    <name type="scientific">marine metagenome</name>
    <dbReference type="NCBI Taxonomy" id="408172"/>
    <lineage>
        <taxon>unclassified sequences</taxon>
        <taxon>metagenomes</taxon>
        <taxon>ecological metagenomes</taxon>
    </lineage>
</organism>
<dbReference type="Gene3D" id="1.20.120.1080">
    <property type="match status" value="1"/>
</dbReference>
<dbReference type="AlphaFoldDB" id="A0A382VVV8"/>
<dbReference type="EMBL" id="UINC01154621">
    <property type="protein sequence ID" value="SVD50008.1"/>
    <property type="molecule type" value="Genomic_DNA"/>
</dbReference>
<feature type="domain" description="Helicase-associated" evidence="6">
    <location>
        <begin position="35"/>
        <end position="125"/>
    </location>
</feature>
<reference evidence="7" key="1">
    <citation type="submission" date="2018-05" db="EMBL/GenBank/DDBJ databases">
        <authorList>
            <person name="Lanie J.A."/>
            <person name="Ng W.-L."/>
            <person name="Kazmierczak K.M."/>
            <person name="Andrzejewski T.M."/>
            <person name="Davidsen T.M."/>
            <person name="Wayne K.J."/>
            <person name="Tettelin H."/>
            <person name="Glass J.I."/>
            <person name="Rusch D."/>
            <person name="Podicherti R."/>
            <person name="Tsui H.-C.T."/>
            <person name="Winkler M.E."/>
        </authorList>
    </citation>
    <scope>NUCLEOTIDE SEQUENCE</scope>
</reference>
<keyword evidence="2" id="KW-0378">Hydrolase</keyword>
<dbReference type="SMART" id="SM00847">
    <property type="entry name" value="HA2"/>
    <property type="match status" value="1"/>
</dbReference>
<dbReference type="Pfam" id="PF07717">
    <property type="entry name" value="OB_NTP_bind"/>
    <property type="match status" value="1"/>
</dbReference>
<dbReference type="PANTHER" id="PTHR18934:SF99">
    <property type="entry name" value="ATP-DEPENDENT RNA HELICASE DHX37-RELATED"/>
    <property type="match status" value="1"/>
</dbReference>
<evidence type="ECO:0000256" key="3">
    <source>
        <dbReference type="ARBA" id="ARBA00022806"/>
    </source>
</evidence>
<keyword evidence="4" id="KW-0067">ATP-binding</keyword>
<keyword evidence="3" id="KW-0347">Helicase</keyword>
<dbReference type="InterPro" id="IPR048333">
    <property type="entry name" value="HA2_WH"/>
</dbReference>
<evidence type="ECO:0000256" key="5">
    <source>
        <dbReference type="SAM" id="MobiDB-lite"/>
    </source>
</evidence>
<dbReference type="Pfam" id="PF21010">
    <property type="entry name" value="HA2_C"/>
    <property type="match status" value="1"/>
</dbReference>
<dbReference type="FunFam" id="1.20.120.1080:FF:000005">
    <property type="entry name" value="ATP-dependent helicase HrpA"/>
    <property type="match status" value="1"/>
</dbReference>
<dbReference type="GO" id="GO:0004386">
    <property type="term" value="F:helicase activity"/>
    <property type="evidence" value="ECO:0007669"/>
    <property type="project" value="UniProtKB-KW"/>
</dbReference>
<evidence type="ECO:0000256" key="4">
    <source>
        <dbReference type="ARBA" id="ARBA00022840"/>
    </source>
</evidence>
<dbReference type="GO" id="GO:0003723">
    <property type="term" value="F:RNA binding"/>
    <property type="evidence" value="ECO:0007669"/>
    <property type="project" value="TreeGrafter"/>
</dbReference>
<dbReference type="Pfam" id="PF04408">
    <property type="entry name" value="WHD_HA2"/>
    <property type="match status" value="1"/>
</dbReference>
<protein>
    <recommendedName>
        <fullName evidence="6">Helicase-associated domain-containing protein</fullName>
    </recommendedName>
</protein>
<dbReference type="InterPro" id="IPR007502">
    <property type="entry name" value="Helicase-assoc_dom"/>
</dbReference>
<dbReference type="InterPro" id="IPR011709">
    <property type="entry name" value="DEAD-box_helicase_OB_fold"/>
</dbReference>
<accession>A0A382VVV8</accession>
<dbReference type="GO" id="GO:0016787">
    <property type="term" value="F:hydrolase activity"/>
    <property type="evidence" value="ECO:0007669"/>
    <property type="project" value="UniProtKB-KW"/>
</dbReference>
<sequence length="282" mass="32761">RANLAEVILHMINLHLGDIEAFPFVDRPSKQAITGGFQLLRELNVIDDDRKLTKTGREMARLPIDPTVSRMLLQAREENALSEVLVIAAAVSVQDPRERPLEEQVEADRMHKQFQDKDSDFLTYLNIWKAYHDQMESASQNQLRKFCRAHYLSYIRMREWRDIYAQILETLRTIKGFRFNEEPAEYDAIHRSVLTGLLSSVARKKEGNLYEAARSREVMIFPGSGLFQRSERERGRAERDKQAEEGKDKEKTPSWIVSAEIVETSRLFARTVARIQPGWLEE</sequence>
<dbReference type="GO" id="GO:0005524">
    <property type="term" value="F:ATP binding"/>
    <property type="evidence" value="ECO:0007669"/>
    <property type="project" value="UniProtKB-KW"/>
</dbReference>
<dbReference type="InterPro" id="IPR027417">
    <property type="entry name" value="P-loop_NTPase"/>
</dbReference>
<dbReference type="PANTHER" id="PTHR18934">
    <property type="entry name" value="ATP-DEPENDENT RNA HELICASE"/>
    <property type="match status" value="1"/>
</dbReference>
<keyword evidence="1" id="KW-0547">Nucleotide-binding</keyword>
<evidence type="ECO:0000259" key="6">
    <source>
        <dbReference type="SMART" id="SM00847"/>
    </source>
</evidence>
<evidence type="ECO:0000256" key="1">
    <source>
        <dbReference type="ARBA" id="ARBA00022741"/>
    </source>
</evidence>
<feature type="non-terminal residue" evidence="7">
    <location>
        <position position="282"/>
    </location>
</feature>
<proteinExistence type="predicted"/>
<evidence type="ECO:0000256" key="2">
    <source>
        <dbReference type="ARBA" id="ARBA00022801"/>
    </source>
</evidence>
<gene>
    <name evidence="7" type="ORF">METZ01_LOCUS402862</name>
</gene>
<feature type="region of interest" description="Disordered" evidence="5">
    <location>
        <begin position="229"/>
        <end position="252"/>
    </location>
</feature>
<feature type="non-terminal residue" evidence="7">
    <location>
        <position position="1"/>
    </location>
</feature>
<dbReference type="SUPFAM" id="SSF52540">
    <property type="entry name" value="P-loop containing nucleoside triphosphate hydrolases"/>
    <property type="match status" value="1"/>
</dbReference>
<name>A0A382VVV8_9ZZZZ</name>
<evidence type="ECO:0000313" key="7">
    <source>
        <dbReference type="EMBL" id="SVD50008.1"/>
    </source>
</evidence>